<dbReference type="Proteomes" id="UP000051236">
    <property type="component" value="Unassembled WGS sequence"/>
</dbReference>
<sequence>MKSTTIKTGREIMKINELKKQLGQQKIAPIYLVLGEEDYLIQQAQALFLTLLAPEERDMNFASYDLSSDSLGAAMDDATSVPFFGERRLVWLKDPVFLTAQEAKGSPNQDVASLTAYLNHPLDSTVLVIFAKVPKLDGRKKISKLVQKQATVVDVQKLPPAAIESALTQLLQTKDYQLAPDSKELLIQRSDADFSAIVANLEKLFIAADDKVITRQMVAELVSPTLEDNVFDLVDRVLHRDVKSALALYQDLLLNKEEPIRINSILISQFRLLLQVKILAKKGMTQGNLTQILKVHPYRIKLALKTVKQFSQVDLRQAYLGLQDNDYQMKSGQQDKMLLFELFMLKFAS</sequence>
<comment type="catalytic activity">
    <reaction evidence="8">
        <text>DNA(n) + a 2'-deoxyribonucleoside 5'-triphosphate = DNA(n+1) + diphosphate</text>
        <dbReference type="Rhea" id="RHEA:22508"/>
        <dbReference type="Rhea" id="RHEA-COMP:17339"/>
        <dbReference type="Rhea" id="RHEA-COMP:17340"/>
        <dbReference type="ChEBI" id="CHEBI:33019"/>
        <dbReference type="ChEBI" id="CHEBI:61560"/>
        <dbReference type="ChEBI" id="CHEBI:173112"/>
        <dbReference type="EC" id="2.7.7.7"/>
    </reaction>
</comment>
<dbReference type="InterPro" id="IPR005790">
    <property type="entry name" value="DNA_polIII_delta"/>
</dbReference>
<evidence type="ECO:0000259" key="9">
    <source>
        <dbReference type="Pfam" id="PF06144"/>
    </source>
</evidence>
<evidence type="ECO:0000256" key="5">
    <source>
        <dbReference type="ARBA" id="ARBA00022705"/>
    </source>
</evidence>
<evidence type="ECO:0000256" key="6">
    <source>
        <dbReference type="ARBA" id="ARBA00022932"/>
    </source>
</evidence>
<dbReference type="STRING" id="1423734.FC83_GL002472"/>
<proteinExistence type="inferred from homology"/>
<evidence type="ECO:0000256" key="8">
    <source>
        <dbReference type="ARBA" id="ARBA00049244"/>
    </source>
</evidence>
<dbReference type="PANTHER" id="PTHR34388:SF1">
    <property type="entry name" value="DNA POLYMERASE III SUBUNIT DELTA"/>
    <property type="match status" value="1"/>
</dbReference>
<reference evidence="11 12" key="1">
    <citation type="journal article" date="2015" name="Genome Announc.">
        <title>Expanding the biotechnology potential of lactobacilli through comparative genomics of 213 strains and associated genera.</title>
        <authorList>
            <person name="Sun Z."/>
            <person name="Harris H.M."/>
            <person name="McCann A."/>
            <person name="Guo C."/>
            <person name="Argimon S."/>
            <person name="Zhang W."/>
            <person name="Yang X."/>
            <person name="Jeffery I.B."/>
            <person name="Cooney J.C."/>
            <person name="Kagawa T.F."/>
            <person name="Liu W."/>
            <person name="Song Y."/>
            <person name="Salvetti E."/>
            <person name="Wrobel A."/>
            <person name="Rasinkangas P."/>
            <person name="Parkhill J."/>
            <person name="Rea M.C."/>
            <person name="O'Sullivan O."/>
            <person name="Ritari J."/>
            <person name="Douillard F.P."/>
            <person name="Paul Ross R."/>
            <person name="Yang R."/>
            <person name="Briner A.E."/>
            <person name="Felis G.E."/>
            <person name="de Vos W.M."/>
            <person name="Barrangou R."/>
            <person name="Klaenhammer T.R."/>
            <person name="Caufield P.W."/>
            <person name="Cui Y."/>
            <person name="Zhang H."/>
            <person name="O'Toole P.W."/>
        </authorList>
    </citation>
    <scope>NUCLEOTIDE SEQUENCE [LARGE SCALE GENOMIC DNA]</scope>
    <source>
        <strain evidence="11 12">DSM 18527</strain>
    </source>
</reference>
<gene>
    <name evidence="11" type="ORF">FC83_GL002472</name>
</gene>
<dbReference type="InterPro" id="IPR008921">
    <property type="entry name" value="DNA_pol3_clamp-load_cplx_C"/>
</dbReference>
<dbReference type="Pfam" id="PF21694">
    <property type="entry name" value="DNA_pol3_delta_C"/>
    <property type="match status" value="1"/>
</dbReference>
<evidence type="ECO:0000256" key="2">
    <source>
        <dbReference type="ARBA" id="ARBA00017703"/>
    </source>
</evidence>
<accession>A0A0R1YAX6</accession>
<dbReference type="PANTHER" id="PTHR34388">
    <property type="entry name" value="DNA POLYMERASE III SUBUNIT DELTA"/>
    <property type="match status" value="1"/>
</dbReference>
<evidence type="ECO:0000256" key="4">
    <source>
        <dbReference type="ARBA" id="ARBA00022695"/>
    </source>
</evidence>
<evidence type="ECO:0000256" key="7">
    <source>
        <dbReference type="ARBA" id="ARBA00034754"/>
    </source>
</evidence>
<dbReference type="Gene3D" id="1.20.272.10">
    <property type="match status" value="1"/>
</dbReference>
<dbReference type="GO" id="GO:0006261">
    <property type="term" value="P:DNA-templated DNA replication"/>
    <property type="evidence" value="ECO:0007669"/>
    <property type="project" value="TreeGrafter"/>
</dbReference>
<dbReference type="Gene3D" id="3.40.50.300">
    <property type="entry name" value="P-loop containing nucleotide triphosphate hydrolases"/>
    <property type="match status" value="1"/>
</dbReference>
<keyword evidence="5" id="KW-0235">DNA replication</keyword>
<evidence type="ECO:0000256" key="3">
    <source>
        <dbReference type="ARBA" id="ARBA00022679"/>
    </source>
</evidence>
<dbReference type="EC" id="2.7.7.7" evidence="1"/>
<name>A0A0R1YAX6_9LACO</name>
<dbReference type="GO" id="GO:0003677">
    <property type="term" value="F:DNA binding"/>
    <property type="evidence" value="ECO:0007669"/>
    <property type="project" value="InterPro"/>
</dbReference>
<dbReference type="AlphaFoldDB" id="A0A0R1YAX6"/>
<dbReference type="Pfam" id="PF06144">
    <property type="entry name" value="DNA_pol3_delta"/>
    <property type="match status" value="1"/>
</dbReference>
<comment type="similarity">
    <text evidence="7">Belongs to the DNA polymerase HolA subunit family.</text>
</comment>
<dbReference type="GO" id="GO:0003887">
    <property type="term" value="F:DNA-directed DNA polymerase activity"/>
    <property type="evidence" value="ECO:0007669"/>
    <property type="project" value="UniProtKB-KW"/>
</dbReference>
<evidence type="ECO:0000313" key="11">
    <source>
        <dbReference type="EMBL" id="KRM36598.1"/>
    </source>
</evidence>
<comment type="caution">
    <text evidence="11">The sequence shown here is derived from an EMBL/GenBank/DDBJ whole genome shotgun (WGS) entry which is preliminary data.</text>
</comment>
<evidence type="ECO:0000256" key="1">
    <source>
        <dbReference type="ARBA" id="ARBA00012417"/>
    </source>
</evidence>
<evidence type="ECO:0000259" key="10">
    <source>
        <dbReference type="Pfam" id="PF21694"/>
    </source>
</evidence>
<feature type="domain" description="DNA polymerase III delta subunit-like C-terminal" evidence="10">
    <location>
        <begin position="227"/>
        <end position="347"/>
    </location>
</feature>
<dbReference type="SUPFAM" id="SSF52540">
    <property type="entry name" value="P-loop containing nucleoside triphosphate hydrolases"/>
    <property type="match status" value="1"/>
</dbReference>
<keyword evidence="3" id="KW-0808">Transferase</keyword>
<dbReference type="EMBL" id="AZGA01000002">
    <property type="protein sequence ID" value="KRM36598.1"/>
    <property type="molecule type" value="Genomic_DNA"/>
</dbReference>
<protein>
    <recommendedName>
        <fullName evidence="2">DNA polymerase III subunit delta</fullName>
        <ecNumber evidence="1">2.7.7.7</ecNumber>
    </recommendedName>
</protein>
<organism evidence="11 12">
    <name type="scientific">Agrilactobacillus composti DSM 18527 = JCM 14202</name>
    <dbReference type="NCBI Taxonomy" id="1423734"/>
    <lineage>
        <taxon>Bacteria</taxon>
        <taxon>Bacillati</taxon>
        <taxon>Bacillota</taxon>
        <taxon>Bacilli</taxon>
        <taxon>Lactobacillales</taxon>
        <taxon>Lactobacillaceae</taxon>
        <taxon>Agrilactobacillus</taxon>
    </lineage>
</organism>
<evidence type="ECO:0000313" key="12">
    <source>
        <dbReference type="Proteomes" id="UP000051236"/>
    </source>
</evidence>
<dbReference type="NCBIfam" id="TIGR01128">
    <property type="entry name" value="holA"/>
    <property type="match status" value="1"/>
</dbReference>
<keyword evidence="6" id="KW-0239">DNA-directed DNA polymerase</keyword>
<dbReference type="InterPro" id="IPR010372">
    <property type="entry name" value="DNA_pol3_delta_N"/>
</dbReference>
<feature type="domain" description="DNA polymerase III delta N-terminal" evidence="9">
    <location>
        <begin position="31"/>
        <end position="156"/>
    </location>
</feature>
<dbReference type="InterPro" id="IPR027417">
    <property type="entry name" value="P-loop_NTPase"/>
</dbReference>
<dbReference type="SUPFAM" id="SSF48019">
    <property type="entry name" value="post-AAA+ oligomerization domain-like"/>
    <property type="match status" value="1"/>
</dbReference>
<dbReference type="InterPro" id="IPR048466">
    <property type="entry name" value="DNA_pol3_delta-like_C"/>
</dbReference>
<dbReference type="RefSeq" id="WP_236700798.1">
    <property type="nucleotide sequence ID" value="NZ_AZGA01000002.1"/>
</dbReference>
<keyword evidence="4" id="KW-0548">Nucleotidyltransferase</keyword>
<dbReference type="PATRIC" id="fig|1423734.3.peg.2507"/>
<keyword evidence="12" id="KW-1185">Reference proteome</keyword>
<dbReference type="GO" id="GO:0009360">
    <property type="term" value="C:DNA polymerase III complex"/>
    <property type="evidence" value="ECO:0007669"/>
    <property type="project" value="InterPro"/>
</dbReference>
<dbReference type="eggNOG" id="COG1466">
    <property type="taxonomic scope" value="Bacteria"/>
</dbReference>